<reference evidence="1" key="1">
    <citation type="submission" date="2021-01" db="UniProtKB">
        <authorList>
            <consortium name="EnsemblMetazoa"/>
        </authorList>
    </citation>
    <scope>IDENTIFICATION</scope>
</reference>
<organism evidence="1 2">
    <name type="scientific">Clytia hemisphaerica</name>
    <dbReference type="NCBI Taxonomy" id="252671"/>
    <lineage>
        <taxon>Eukaryota</taxon>
        <taxon>Metazoa</taxon>
        <taxon>Cnidaria</taxon>
        <taxon>Hydrozoa</taxon>
        <taxon>Hydroidolina</taxon>
        <taxon>Leptothecata</taxon>
        <taxon>Obeliida</taxon>
        <taxon>Clytiidae</taxon>
        <taxon>Clytia</taxon>
    </lineage>
</organism>
<accession>A0A7M5XCN1</accession>
<protein>
    <submittedName>
        <fullName evidence="1">Uncharacterized protein</fullName>
    </submittedName>
</protein>
<dbReference type="AlphaFoldDB" id="A0A7M5XCN1"/>
<keyword evidence="2" id="KW-1185">Reference proteome</keyword>
<proteinExistence type="predicted"/>
<evidence type="ECO:0000313" key="2">
    <source>
        <dbReference type="Proteomes" id="UP000594262"/>
    </source>
</evidence>
<sequence>EILLVAHTHTHTLLLLEIIFSDQAVKMKVFVFFVCITTFVFGVESKSDDKHLILGGINGRTTAAPTPDVEKFMDVVDGDTLEGEIEIQRGLFGGLQNSIKSVKDVQHDPLSKDDLTMEVQILIDARDGVPATEDDVAVAGLKELKTCIILLKAKAISLESEISHNTWKRLLGLINDLEAEIHDELDYLLEFIHSMDCKLKRTCFNDLHDTSKTLLHKEIQKVGIIGDTCSKFTNECAEKFKAAKMGFTDFMENNIVELKSQLKDIVQLDCLTHASQKKFLQNKIENLEQHALQWIHQLTATLKHLIAFEIDTLSSDFKKTCDKVNTQRLAFKDNKGTTGELNDLVGIKTALGGLSTDAMMITNRFLIAYDVLLHLKGLVDDKEFNTCYDKASELYYLVQGFKLQIDELLASVTKRDVLVMFETKINDFIGVSSDDTAPATGFTKAKEDFMTNLLDLKQNGGIKAMCEAPPVTGPMGINNLADLFESIFEKNENALTDEKTEIESIQSTDLPLLLNCPEFAEKSAQVQALVDEVTKFLKNAEQSKCFAGVFSTNLCGV</sequence>
<dbReference type="EnsemblMetazoa" id="CLYHEMT020827.1">
    <property type="protein sequence ID" value="CLYHEMP020827.1"/>
    <property type="gene ID" value="CLYHEMG020827"/>
</dbReference>
<evidence type="ECO:0000313" key="1">
    <source>
        <dbReference type="EnsemblMetazoa" id="CLYHEMP020827.1"/>
    </source>
</evidence>
<name>A0A7M5XCN1_9CNID</name>
<dbReference type="Proteomes" id="UP000594262">
    <property type="component" value="Unplaced"/>
</dbReference>